<dbReference type="PANTHER" id="PTHR39087:SF2">
    <property type="entry name" value="UPF0104 MEMBRANE PROTEIN MJ1595"/>
    <property type="match status" value="1"/>
</dbReference>
<feature type="transmembrane region" description="Helical" evidence="6">
    <location>
        <begin position="77"/>
        <end position="101"/>
    </location>
</feature>
<evidence type="ECO:0000313" key="7">
    <source>
        <dbReference type="EMBL" id="QCQ20975.1"/>
    </source>
</evidence>
<keyword evidence="5 6" id="KW-0472">Membrane</keyword>
<organism evidence="7 8">
    <name type="scientific">Desulfoglaeba alkanexedens ALDC</name>
    <dbReference type="NCBI Taxonomy" id="980445"/>
    <lineage>
        <taxon>Bacteria</taxon>
        <taxon>Pseudomonadati</taxon>
        <taxon>Thermodesulfobacteriota</taxon>
        <taxon>Syntrophobacteria</taxon>
        <taxon>Syntrophobacterales</taxon>
        <taxon>Syntrophobacteraceae</taxon>
        <taxon>Desulfoglaeba</taxon>
    </lineage>
</organism>
<proteinExistence type="predicted"/>
<keyword evidence="8" id="KW-1185">Reference proteome</keyword>
<evidence type="ECO:0000256" key="1">
    <source>
        <dbReference type="ARBA" id="ARBA00004651"/>
    </source>
</evidence>
<keyword evidence="3 6" id="KW-0812">Transmembrane</keyword>
<dbReference type="GO" id="GO:0005886">
    <property type="term" value="C:plasma membrane"/>
    <property type="evidence" value="ECO:0007669"/>
    <property type="project" value="UniProtKB-SubCell"/>
</dbReference>
<feature type="transmembrane region" description="Helical" evidence="6">
    <location>
        <begin position="264"/>
        <end position="284"/>
    </location>
</feature>
<feature type="transmembrane region" description="Helical" evidence="6">
    <location>
        <begin position="230"/>
        <end position="252"/>
    </location>
</feature>
<accession>A0A4P8L223</accession>
<protein>
    <submittedName>
        <fullName evidence="7">Flippase-like domain-containing protein</fullName>
    </submittedName>
</protein>
<gene>
    <name evidence="7" type="ORF">FDQ92_01430</name>
</gene>
<dbReference type="Proteomes" id="UP000298602">
    <property type="component" value="Chromosome"/>
</dbReference>
<dbReference type="OrthoDB" id="5501055at2"/>
<dbReference type="Pfam" id="PF03706">
    <property type="entry name" value="LPG_synthase_TM"/>
    <property type="match status" value="1"/>
</dbReference>
<reference evidence="7 8" key="2">
    <citation type="submission" date="2019-05" db="EMBL/GenBank/DDBJ databases">
        <authorList>
            <person name="Suflita J.M."/>
            <person name="Marks C.R."/>
        </authorList>
    </citation>
    <scope>NUCLEOTIDE SEQUENCE [LARGE SCALE GENOMIC DNA]</scope>
    <source>
        <strain evidence="7 8">ALDC</strain>
    </source>
</reference>
<dbReference type="PANTHER" id="PTHR39087">
    <property type="entry name" value="UPF0104 MEMBRANE PROTEIN MJ1595"/>
    <property type="match status" value="1"/>
</dbReference>
<dbReference type="AlphaFoldDB" id="A0A4P8L223"/>
<dbReference type="RefSeq" id="WP_137422945.1">
    <property type="nucleotide sequence ID" value="NZ_CP040098.1"/>
</dbReference>
<evidence type="ECO:0000256" key="4">
    <source>
        <dbReference type="ARBA" id="ARBA00022989"/>
    </source>
</evidence>
<keyword evidence="4 6" id="KW-1133">Transmembrane helix</keyword>
<evidence type="ECO:0000313" key="8">
    <source>
        <dbReference type="Proteomes" id="UP000298602"/>
    </source>
</evidence>
<name>A0A4P8L223_9BACT</name>
<evidence type="ECO:0000256" key="5">
    <source>
        <dbReference type="ARBA" id="ARBA00023136"/>
    </source>
</evidence>
<feature type="transmembrane region" description="Helical" evidence="6">
    <location>
        <begin position="42"/>
        <end position="65"/>
    </location>
</feature>
<dbReference type="KEGG" id="dax:FDQ92_01430"/>
<sequence length="356" mass="39414">MNFGRRRFWFAGLVGLALFAATLVQADLKSLRQGLAQVDPFWTGMALAAGALSYLCIAGVLAQLLKEMKHPLKFASVLRITLLACTLNHLMALGGLSGVAAKVYMLAQKKIPPSRTLSVSMVHGFLTNTVAVVMIYLGFFLLYSQYKMNRKEMGIGGVVLAVAFALTWITVKVIVDGRFRKKAWRISLRAYERVCLMIKKPHWLQRRRADAFFENFDESMNLFMADPRRLWGAASFAALDWIFMFLCLKGSFLAANHPVDNQTLLVGFAVGIFTGIFSITPASIGVMEGSMAGSFYLMGVDYESALLATLIYRFAYYILPLAVSIPLLRTLSPESTSRGAHEALPEGIKETKLPNV</sequence>
<feature type="transmembrane region" description="Helical" evidence="6">
    <location>
        <begin position="121"/>
        <end position="143"/>
    </location>
</feature>
<evidence type="ECO:0000256" key="2">
    <source>
        <dbReference type="ARBA" id="ARBA00022475"/>
    </source>
</evidence>
<reference evidence="7 8" key="1">
    <citation type="submission" date="2019-05" db="EMBL/GenBank/DDBJ databases">
        <title>The Complete Genome Sequence of the n-alkane-degrading Desulfoglaeba alkanexedens ALDC reveals multiple alkylsuccinate synthase gene clusters.</title>
        <authorList>
            <person name="Callaghan A.V."/>
            <person name="Davidova I.A."/>
            <person name="Duncan K.E."/>
            <person name="Morris B."/>
            <person name="McInerney M.J."/>
        </authorList>
    </citation>
    <scope>NUCLEOTIDE SEQUENCE [LARGE SCALE GENOMIC DNA]</scope>
    <source>
        <strain evidence="7 8">ALDC</strain>
    </source>
</reference>
<feature type="transmembrane region" description="Helical" evidence="6">
    <location>
        <begin position="155"/>
        <end position="175"/>
    </location>
</feature>
<keyword evidence="2" id="KW-1003">Cell membrane</keyword>
<dbReference type="InterPro" id="IPR022791">
    <property type="entry name" value="L-PG_synthase/AglD"/>
</dbReference>
<dbReference type="NCBIfam" id="TIGR00374">
    <property type="entry name" value="flippase-like domain"/>
    <property type="match status" value="1"/>
</dbReference>
<evidence type="ECO:0000256" key="3">
    <source>
        <dbReference type="ARBA" id="ARBA00022692"/>
    </source>
</evidence>
<feature type="transmembrane region" description="Helical" evidence="6">
    <location>
        <begin position="304"/>
        <end position="328"/>
    </location>
</feature>
<evidence type="ECO:0000256" key="6">
    <source>
        <dbReference type="SAM" id="Phobius"/>
    </source>
</evidence>
<dbReference type="EMBL" id="CP040098">
    <property type="protein sequence ID" value="QCQ20975.1"/>
    <property type="molecule type" value="Genomic_DNA"/>
</dbReference>
<comment type="subcellular location">
    <subcellularLocation>
        <location evidence="1">Cell membrane</location>
        <topology evidence="1">Multi-pass membrane protein</topology>
    </subcellularLocation>
</comment>